<evidence type="ECO:0000313" key="2">
    <source>
        <dbReference type="Proteomes" id="UP000326198"/>
    </source>
</evidence>
<evidence type="ECO:0000313" key="1">
    <source>
        <dbReference type="EMBL" id="KAE8381014.1"/>
    </source>
</evidence>
<dbReference type="EMBL" id="ML736175">
    <property type="protein sequence ID" value="KAE8381014.1"/>
    <property type="molecule type" value="Genomic_DNA"/>
</dbReference>
<dbReference type="Proteomes" id="UP000326198">
    <property type="component" value="Unassembled WGS sequence"/>
</dbReference>
<keyword evidence="2" id="KW-1185">Reference proteome</keyword>
<gene>
    <name evidence="1" type="ORF">BDV26DRAFT_256326</name>
</gene>
<reference evidence="1 2" key="1">
    <citation type="submission" date="2019-04" db="EMBL/GenBank/DDBJ databases">
        <title>Friends and foes A comparative genomics studyof 23 Aspergillus species from section Flavi.</title>
        <authorList>
            <consortium name="DOE Joint Genome Institute"/>
            <person name="Kjaerbolling I."/>
            <person name="Vesth T."/>
            <person name="Frisvad J.C."/>
            <person name="Nybo J.L."/>
            <person name="Theobald S."/>
            <person name="Kildgaard S."/>
            <person name="Isbrandt T."/>
            <person name="Kuo A."/>
            <person name="Sato A."/>
            <person name="Lyhne E.K."/>
            <person name="Kogle M.E."/>
            <person name="Wiebenga A."/>
            <person name="Kun R.S."/>
            <person name="Lubbers R.J."/>
            <person name="Makela M.R."/>
            <person name="Barry K."/>
            <person name="Chovatia M."/>
            <person name="Clum A."/>
            <person name="Daum C."/>
            <person name="Haridas S."/>
            <person name="He G."/>
            <person name="LaButti K."/>
            <person name="Lipzen A."/>
            <person name="Mondo S."/>
            <person name="Riley R."/>
            <person name="Salamov A."/>
            <person name="Simmons B.A."/>
            <person name="Magnuson J.K."/>
            <person name="Henrissat B."/>
            <person name="Mortensen U.H."/>
            <person name="Larsen T.O."/>
            <person name="Devries R.P."/>
            <person name="Grigoriev I.V."/>
            <person name="Machida M."/>
            <person name="Baker S.E."/>
            <person name="Andersen M.R."/>
        </authorList>
    </citation>
    <scope>NUCLEOTIDE SEQUENCE [LARGE SCALE GENOMIC DNA]</scope>
    <source>
        <strain evidence="1 2">IBT 29228</strain>
    </source>
</reference>
<proteinExistence type="predicted"/>
<dbReference type="OrthoDB" id="4506792at2759"/>
<accession>A0A5N7BGW8</accession>
<organism evidence="1 2">
    <name type="scientific">Aspergillus bertholletiae</name>
    <dbReference type="NCBI Taxonomy" id="1226010"/>
    <lineage>
        <taxon>Eukaryota</taxon>
        <taxon>Fungi</taxon>
        <taxon>Dikarya</taxon>
        <taxon>Ascomycota</taxon>
        <taxon>Pezizomycotina</taxon>
        <taxon>Eurotiomycetes</taxon>
        <taxon>Eurotiomycetidae</taxon>
        <taxon>Eurotiales</taxon>
        <taxon>Aspergillaceae</taxon>
        <taxon>Aspergillus</taxon>
        <taxon>Aspergillus subgen. Circumdati</taxon>
    </lineage>
</organism>
<sequence length="210" mass="24377">MAALPLRLQDNMRELHFERVQRLKREKSNTLFYKPTCHEASPAIWYQDSIATMGASQDAGRGGLPSSSSKKTDWYLWQSMREMDYRRHMAHDAMVTAGLYSHSSSARFNLFSRYSTSTEEDIEARSIRSKYTPQSTGAKTRPCVVHSVEDMETTHEEPNVHERQFRRRGSSMISAMRWHVRRSIQKMSRVFKKQPSYQGHTGTYEAFVAT</sequence>
<name>A0A5N7BGW8_9EURO</name>
<protein>
    <submittedName>
        <fullName evidence="1">Uncharacterized protein</fullName>
    </submittedName>
</protein>
<dbReference type="AlphaFoldDB" id="A0A5N7BGW8"/>